<feature type="transmembrane region" description="Helical" evidence="15">
    <location>
        <begin position="135"/>
        <end position="155"/>
    </location>
</feature>
<dbReference type="RefSeq" id="WP_044633807.1">
    <property type="nucleotide sequence ID" value="NZ_JTDW01000016.1"/>
</dbReference>
<organism evidence="17 18">
    <name type="scientific">Neotamlana sedimentorum</name>
    <dbReference type="NCBI Taxonomy" id="1435349"/>
    <lineage>
        <taxon>Bacteria</taxon>
        <taxon>Pseudomonadati</taxon>
        <taxon>Bacteroidota</taxon>
        <taxon>Flavobacteriia</taxon>
        <taxon>Flavobacteriales</taxon>
        <taxon>Flavobacteriaceae</taxon>
        <taxon>Neotamlana</taxon>
    </lineage>
</organism>
<evidence type="ECO:0000256" key="11">
    <source>
        <dbReference type="ARBA" id="ARBA00022998"/>
    </source>
</evidence>
<dbReference type="Gene3D" id="3.30.70.1230">
    <property type="entry name" value="Nucleotide cyclase"/>
    <property type="match status" value="1"/>
</dbReference>
<evidence type="ECO:0000313" key="18">
    <source>
        <dbReference type="Proteomes" id="UP000032578"/>
    </source>
</evidence>
<evidence type="ECO:0000256" key="15">
    <source>
        <dbReference type="SAM" id="Phobius"/>
    </source>
</evidence>
<feature type="transmembrane region" description="Helical" evidence="15">
    <location>
        <begin position="60"/>
        <end position="79"/>
    </location>
</feature>
<evidence type="ECO:0000256" key="12">
    <source>
        <dbReference type="ARBA" id="ARBA00023136"/>
    </source>
</evidence>
<keyword evidence="10 15" id="KW-1133">Transmembrane helix</keyword>
<feature type="transmembrane region" description="Helical" evidence="15">
    <location>
        <begin position="86"/>
        <end position="106"/>
    </location>
</feature>
<gene>
    <name evidence="17" type="ORF">PW52_15080</name>
</gene>
<dbReference type="GO" id="GO:0006171">
    <property type="term" value="P:cAMP biosynthetic process"/>
    <property type="evidence" value="ECO:0007669"/>
    <property type="project" value="UniProtKB-KW"/>
</dbReference>
<evidence type="ECO:0000256" key="4">
    <source>
        <dbReference type="ARBA" id="ARBA00012201"/>
    </source>
</evidence>
<feature type="transmembrane region" description="Helical" evidence="15">
    <location>
        <begin position="112"/>
        <end position="128"/>
    </location>
</feature>
<dbReference type="SMART" id="SM00044">
    <property type="entry name" value="CYCc"/>
    <property type="match status" value="1"/>
</dbReference>
<dbReference type="OrthoDB" id="9806704at2"/>
<evidence type="ECO:0000256" key="6">
    <source>
        <dbReference type="ARBA" id="ARBA00022723"/>
    </source>
</evidence>
<evidence type="ECO:0000256" key="3">
    <source>
        <dbReference type="ARBA" id="ARBA00004141"/>
    </source>
</evidence>
<dbReference type="GO" id="GO:0035556">
    <property type="term" value="P:intracellular signal transduction"/>
    <property type="evidence" value="ECO:0007669"/>
    <property type="project" value="InterPro"/>
</dbReference>
<feature type="transmembrane region" description="Helical" evidence="15">
    <location>
        <begin position="167"/>
        <end position="192"/>
    </location>
</feature>
<evidence type="ECO:0000256" key="7">
    <source>
        <dbReference type="ARBA" id="ARBA00022741"/>
    </source>
</evidence>
<proteinExistence type="inferred from homology"/>
<feature type="domain" description="Guanylate cyclase" evidence="16">
    <location>
        <begin position="237"/>
        <end position="364"/>
    </location>
</feature>
<dbReference type="GO" id="GO:0007189">
    <property type="term" value="P:adenylate cyclase-activating G protein-coupled receptor signaling pathway"/>
    <property type="evidence" value="ECO:0007669"/>
    <property type="project" value="TreeGrafter"/>
</dbReference>
<comment type="subcellular location">
    <subcellularLocation>
        <location evidence="3">Membrane</location>
        <topology evidence="3">Multi-pass membrane protein</topology>
    </subcellularLocation>
</comment>
<name>A0A0D7W196_9FLAO</name>
<comment type="cofactor">
    <cofactor evidence="2">
        <name>Mg(2+)</name>
        <dbReference type="ChEBI" id="CHEBI:18420"/>
    </cofactor>
</comment>
<evidence type="ECO:0000256" key="13">
    <source>
        <dbReference type="ARBA" id="ARBA00023239"/>
    </source>
</evidence>
<dbReference type="CDD" id="cd07302">
    <property type="entry name" value="CHD"/>
    <property type="match status" value="1"/>
</dbReference>
<protein>
    <recommendedName>
        <fullName evidence="4">adenylate cyclase</fullName>
        <ecNumber evidence="4">4.6.1.1</ecNumber>
    </recommendedName>
</protein>
<comment type="similarity">
    <text evidence="14">Belongs to the adenylyl cyclase class-4/guanylyl cyclase family.</text>
</comment>
<sequence>MSIYDKNKSRFFQRIVDIGAEYNFSITELRYLRVTNIASLLGVVYNVTWMLIALFLTDALIIYGSNTFLGLMFLMALIFNWKGLRVLASVWLILASYMSVLLFLYLLGFSSGVAVVCFLIIILPYMTFPRKARNIAHVFSILACLTLIATVIFQSNIKSHFGGLDPYISQIVNISITALICFILIASMSILIDQSEESLMVEQKKSDDLLHNILPANIIRDLKESGKTIPKRHKNITVLFTDFEGFTNLVASMSAITLVNELNDIFGRFDEIMEETKVEKIETIGDAYMAACGLEKETINHATNCIKAAQKMLSYLEERNQSHVIKWRMRVGIHSGSVVAGVVGKKKFAYDLFGDTINTASRMESAGEVGKINISSSTYELIKNEFSCISRGKIHAKGKGKLDMYFLNQT</sequence>
<evidence type="ECO:0000256" key="10">
    <source>
        <dbReference type="ARBA" id="ARBA00022989"/>
    </source>
</evidence>
<keyword evidence="13 14" id="KW-0456">Lyase</keyword>
<keyword evidence="6" id="KW-0479">Metal-binding</keyword>
<dbReference type="Pfam" id="PF00211">
    <property type="entry name" value="Guanylate_cyc"/>
    <property type="match status" value="1"/>
</dbReference>
<dbReference type="PATRIC" id="fig|1435349.4.peg.1041"/>
<dbReference type="EC" id="4.6.1.1" evidence="4"/>
<dbReference type="PROSITE" id="PS00452">
    <property type="entry name" value="GUANYLATE_CYCLASE_1"/>
    <property type="match status" value="1"/>
</dbReference>
<dbReference type="PANTHER" id="PTHR45627">
    <property type="entry name" value="ADENYLATE CYCLASE TYPE 1"/>
    <property type="match status" value="1"/>
</dbReference>
<dbReference type="GO" id="GO:0005524">
    <property type="term" value="F:ATP binding"/>
    <property type="evidence" value="ECO:0007669"/>
    <property type="project" value="UniProtKB-KW"/>
</dbReference>
<dbReference type="STRING" id="1435349.PW52_15080"/>
<evidence type="ECO:0000256" key="2">
    <source>
        <dbReference type="ARBA" id="ARBA00001946"/>
    </source>
</evidence>
<comment type="catalytic activity">
    <reaction evidence="1">
        <text>ATP = 3',5'-cyclic AMP + diphosphate</text>
        <dbReference type="Rhea" id="RHEA:15389"/>
        <dbReference type="ChEBI" id="CHEBI:30616"/>
        <dbReference type="ChEBI" id="CHEBI:33019"/>
        <dbReference type="ChEBI" id="CHEBI:58165"/>
        <dbReference type="EC" id="4.6.1.1"/>
    </reaction>
</comment>
<feature type="transmembrane region" description="Helical" evidence="15">
    <location>
        <begin position="34"/>
        <end position="54"/>
    </location>
</feature>
<accession>A0A0D7W196</accession>
<comment type="caution">
    <text evidence="17">The sequence shown here is derived from an EMBL/GenBank/DDBJ whole genome shotgun (WGS) entry which is preliminary data.</text>
</comment>
<evidence type="ECO:0000256" key="14">
    <source>
        <dbReference type="RuleBase" id="RU000405"/>
    </source>
</evidence>
<keyword evidence="5 15" id="KW-0812">Transmembrane</keyword>
<dbReference type="PANTHER" id="PTHR45627:SF12">
    <property type="entry name" value="ADENYLATE CYCLASE TYPE 2"/>
    <property type="match status" value="1"/>
</dbReference>
<evidence type="ECO:0000256" key="5">
    <source>
        <dbReference type="ARBA" id="ARBA00022692"/>
    </source>
</evidence>
<dbReference type="InterPro" id="IPR029787">
    <property type="entry name" value="Nucleotide_cyclase"/>
</dbReference>
<dbReference type="InterPro" id="IPR018297">
    <property type="entry name" value="A/G_cyclase_CS"/>
</dbReference>
<keyword evidence="12 15" id="KW-0472">Membrane</keyword>
<dbReference type="Proteomes" id="UP000032578">
    <property type="component" value="Unassembled WGS sequence"/>
</dbReference>
<dbReference type="SUPFAM" id="SSF55073">
    <property type="entry name" value="Nucleotide cyclase"/>
    <property type="match status" value="1"/>
</dbReference>
<evidence type="ECO:0000256" key="8">
    <source>
        <dbReference type="ARBA" id="ARBA00022840"/>
    </source>
</evidence>
<keyword evidence="18" id="KW-1185">Reference proteome</keyword>
<evidence type="ECO:0000259" key="16">
    <source>
        <dbReference type="PROSITE" id="PS50125"/>
    </source>
</evidence>
<keyword evidence="9" id="KW-0460">Magnesium</keyword>
<dbReference type="PROSITE" id="PS50125">
    <property type="entry name" value="GUANYLATE_CYCLASE_2"/>
    <property type="match status" value="1"/>
</dbReference>
<dbReference type="GO" id="GO:0004016">
    <property type="term" value="F:adenylate cyclase activity"/>
    <property type="evidence" value="ECO:0007669"/>
    <property type="project" value="UniProtKB-EC"/>
</dbReference>
<dbReference type="InterPro" id="IPR001054">
    <property type="entry name" value="A/G_cyclase"/>
</dbReference>
<evidence type="ECO:0000256" key="1">
    <source>
        <dbReference type="ARBA" id="ARBA00001593"/>
    </source>
</evidence>
<keyword evidence="11" id="KW-0115">cAMP biosynthesis</keyword>
<keyword evidence="8" id="KW-0067">ATP-binding</keyword>
<dbReference type="GO" id="GO:0005886">
    <property type="term" value="C:plasma membrane"/>
    <property type="evidence" value="ECO:0007669"/>
    <property type="project" value="TreeGrafter"/>
</dbReference>
<evidence type="ECO:0000313" key="17">
    <source>
        <dbReference type="EMBL" id="KJD32799.1"/>
    </source>
</evidence>
<reference evidence="17 18" key="1">
    <citation type="submission" date="2014-11" db="EMBL/GenBank/DDBJ databases">
        <title>Tamlana sedimentorum sp. nov., isolated from shallow sand sediments of the Sea of Japan.</title>
        <authorList>
            <person name="Romanenko L.A."/>
        </authorList>
    </citation>
    <scope>NUCLEOTIDE SEQUENCE [LARGE SCALE GENOMIC DNA]</scope>
    <source>
        <strain evidence="17 18">JCM 19808</strain>
    </source>
</reference>
<dbReference type="EMBL" id="JTDW01000016">
    <property type="protein sequence ID" value="KJD32799.1"/>
    <property type="molecule type" value="Genomic_DNA"/>
</dbReference>
<keyword evidence="7" id="KW-0547">Nucleotide-binding</keyword>
<evidence type="ECO:0000256" key="9">
    <source>
        <dbReference type="ARBA" id="ARBA00022842"/>
    </source>
</evidence>
<dbReference type="GO" id="GO:0046872">
    <property type="term" value="F:metal ion binding"/>
    <property type="evidence" value="ECO:0007669"/>
    <property type="project" value="UniProtKB-KW"/>
</dbReference>
<dbReference type="AlphaFoldDB" id="A0A0D7W196"/>